<dbReference type="InterPro" id="IPR050834">
    <property type="entry name" value="Glycosyltransf_2"/>
</dbReference>
<evidence type="ECO:0000313" key="6">
    <source>
        <dbReference type="Proteomes" id="UP000543598"/>
    </source>
</evidence>
<dbReference type="InterPro" id="IPR029044">
    <property type="entry name" value="Nucleotide-diphossugar_trans"/>
</dbReference>
<comment type="caution">
    <text evidence="5">The sequence shown here is derived from an EMBL/GenBank/DDBJ whole genome shotgun (WGS) entry which is preliminary data.</text>
</comment>
<gene>
    <name evidence="5" type="ORF">HLA99_10610</name>
</gene>
<comment type="similarity">
    <text evidence="1">Belongs to the glycosyltransferase 2 family.</text>
</comment>
<protein>
    <submittedName>
        <fullName evidence="5">Glycosyltransferase</fullName>
    </submittedName>
</protein>
<dbReference type="InterPro" id="IPR001173">
    <property type="entry name" value="Glyco_trans_2-like"/>
</dbReference>
<evidence type="ECO:0000313" key="5">
    <source>
        <dbReference type="EMBL" id="NNH04300.1"/>
    </source>
</evidence>
<dbReference type="AlphaFoldDB" id="A0A7Y2Q1U7"/>
<evidence type="ECO:0000256" key="3">
    <source>
        <dbReference type="ARBA" id="ARBA00022679"/>
    </source>
</evidence>
<dbReference type="PANTHER" id="PTHR43685">
    <property type="entry name" value="GLYCOSYLTRANSFERASE"/>
    <property type="match status" value="1"/>
</dbReference>
<dbReference type="EMBL" id="JABEMB010000014">
    <property type="protein sequence ID" value="NNH04300.1"/>
    <property type="molecule type" value="Genomic_DNA"/>
</dbReference>
<organism evidence="5 6">
    <name type="scientific">Microbacterium ulmi</name>
    <dbReference type="NCBI Taxonomy" id="179095"/>
    <lineage>
        <taxon>Bacteria</taxon>
        <taxon>Bacillati</taxon>
        <taxon>Actinomycetota</taxon>
        <taxon>Actinomycetes</taxon>
        <taxon>Micrococcales</taxon>
        <taxon>Microbacteriaceae</taxon>
        <taxon>Microbacterium</taxon>
    </lineage>
</organism>
<keyword evidence="3 5" id="KW-0808">Transferase</keyword>
<dbReference type="Gene3D" id="3.90.550.10">
    <property type="entry name" value="Spore Coat Polysaccharide Biosynthesis Protein SpsA, Chain A"/>
    <property type="match status" value="1"/>
</dbReference>
<name>A0A7Y2Q1U7_9MICO</name>
<sequence>MSERITVGIPVVRELAALHLAVRSVFAQTHEDWKLLIVCDGSPPEVVQAARAIRSPRVEVVADGASRGLAARLNQITALADTRLVARMDADDLMHPTRLQRQLAYFREHPSVDVVATGAWVIDDVGVVQGMNRDPGVPSLPAGYLGSTVFCHPSVVFTREWSLRYPYSPDWVRTEDKELWLRSQAGSSFARIADPLIFYRIARSPDAAKQALTYRFDRRLMREYWRKVGATRAEWLRQDLRSRGKQMLLPVARATGQTGNAYGRKFLPAPHGEMVRAQDVVAKIETTRVSGWDDGDVILEESRR</sequence>
<dbReference type="GO" id="GO:0016757">
    <property type="term" value="F:glycosyltransferase activity"/>
    <property type="evidence" value="ECO:0007669"/>
    <property type="project" value="UniProtKB-KW"/>
</dbReference>
<evidence type="ECO:0000256" key="1">
    <source>
        <dbReference type="ARBA" id="ARBA00006739"/>
    </source>
</evidence>
<evidence type="ECO:0000259" key="4">
    <source>
        <dbReference type="Pfam" id="PF00535"/>
    </source>
</evidence>
<evidence type="ECO:0000256" key="2">
    <source>
        <dbReference type="ARBA" id="ARBA00022676"/>
    </source>
</evidence>
<proteinExistence type="inferred from homology"/>
<feature type="domain" description="Glycosyltransferase 2-like" evidence="4">
    <location>
        <begin position="6"/>
        <end position="125"/>
    </location>
</feature>
<dbReference type="PANTHER" id="PTHR43685:SF5">
    <property type="entry name" value="GLYCOSYLTRANSFERASE EPSE-RELATED"/>
    <property type="match status" value="1"/>
</dbReference>
<keyword evidence="6" id="KW-1185">Reference proteome</keyword>
<dbReference type="Proteomes" id="UP000543598">
    <property type="component" value="Unassembled WGS sequence"/>
</dbReference>
<dbReference type="RefSeq" id="WP_167038552.1">
    <property type="nucleotide sequence ID" value="NZ_BAAANA010000001.1"/>
</dbReference>
<dbReference type="SUPFAM" id="SSF53448">
    <property type="entry name" value="Nucleotide-diphospho-sugar transferases"/>
    <property type="match status" value="1"/>
</dbReference>
<accession>A0A7Y2Q1U7</accession>
<dbReference type="Pfam" id="PF00535">
    <property type="entry name" value="Glycos_transf_2"/>
    <property type="match status" value="1"/>
</dbReference>
<reference evidence="5 6" key="1">
    <citation type="submission" date="2020-05" db="EMBL/GenBank/DDBJ databases">
        <title>MicrobeNet Type strains.</title>
        <authorList>
            <person name="Nicholson A.C."/>
        </authorList>
    </citation>
    <scope>NUCLEOTIDE SEQUENCE [LARGE SCALE GENOMIC DNA]</scope>
    <source>
        <strain evidence="5 6">JCM 14282</strain>
    </source>
</reference>
<keyword evidence="2" id="KW-0328">Glycosyltransferase</keyword>